<proteinExistence type="inferred from homology"/>
<dbReference type="HOGENOM" id="CLU_061281_3_1_6"/>
<dbReference type="InterPro" id="IPR001228">
    <property type="entry name" value="IspD"/>
</dbReference>
<name>A1SSR0_PSYIN</name>
<dbReference type="Gene3D" id="3.90.550.10">
    <property type="entry name" value="Spore Coat Polysaccharide Biosynthesis Protein SpsA, Chain A"/>
    <property type="match status" value="1"/>
</dbReference>
<evidence type="ECO:0000256" key="5">
    <source>
        <dbReference type="ARBA" id="ARBA00022695"/>
    </source>
</evidence>
<dbReference type="InterPro" id="IPR018294">
    <property type="entry name" value="ISPD_synthase_CS"/>
</dbReference>
<dbReference type="OrthoDB" id="9806837at2"/>
<dbReference type="UniPathway" id="UPA00056">
    <property type="reaction ID" value="UER00093"/>
</dbReference>
<dbReference type="InterPro" id="IPR029044">
    <property type="entry name" value="Nucleotide-diphossugar_trans"/>
</dbReference>
<keyword evidence="4 7" id="KW-0808">Transferase</keyword>
<accession>A1SSR0</accession>
<evidence type="ECO:0000256" key="7">
    <source>
        <dbReference type="HAMAP-Rule" id="MF_00108"/>
    </source>
</evidence>
<feature type="site" description="Transition state stabilizer" evidence="7">
    <location>
        <position position="18"/>
    </location>
</feature>
<dbReference type="SUPFAM" id="SSF53448">
    <property type="entry name" value="Nucleotide-diphospho-sugar transferases"/>
    <property type="match status" value="1"/>
</dbReference>
<comment type="pathway">
    <text evidence="2 7">Isoprenoid biosynthesis; isopentenyl diphosphate biosynthesis via DXP pathway; isopentenyl diphosphate from 1-deoxy-D-xylulose 5-phosphate: step 2/6.</text>
</comment>
<keyword evidence="5 7" id="KW-0548">Nucleotidyltransferase</keyword>
<feature type="site" description="Positions MEP for the nucleophilic attack" evidence="7">
    <location>
        <position position="154"/>
    </location>
</feature>
<dbReference type="RefSeq" id="WP_011769084.1">
    <property type="nucleotide sequence ID" value="NC_008709.1"/>
</dbReference>
<dbReference type="EMBL" id="CP000510">
    <property type="protein sequence ID" value="ABM02525.1"/>
    <property type="molecule type" value="Genomic_DNA"/>
</dbReference>
<reference evidence="8 9" key="1">
    <citation type="submission" date="2007-01" db="EMBL/GenBank/DDBJ databases">
        <title>Complete sequence of Psychromonas ingrahamii 37.</title>
        <authorList>
            <consortium name="US DOE Joint Genome Institute"/>
            <person name="Copeland A."/>
            <person name="Lucas S."/>
            <person name="Lapidus A."/>
            <person name="Barry K."/>
            <person name="Detter J.C."/>
            <person name="Glavina del Rio T."/>
            <person name="Hammon N."/>
            <person name="Israni S."/>
            <person name="Dalin E."/>
            <person name="Tice H."/>
            <person name="Pitluck S."/>
            <person name="Thompson L.S."/>
            <person name="Brettin T."/>
            <person name="Bruce D."/>
            <person name="Han C."/>
            <person name="Tapia R."/>
            <person name="Schmutz J."/>
            <person name="Larimer F."/>
            <person name="Land M."/>
            <person name="Hauser L."/>
            <person name="Kyrpides N."/>
            <person name="Ivanova N."/>
            <person name="Staley J."/>
            <person name="Richardson P."/>
        </authorList>
    </citation>
    <scope>NUCLEOTIDE SEQUENCE [LARGE SCALE GENOMIC DNA]</scope>
    <source>
        <strain evidence="8 9">37</strain>
    </source>
</reference>
<dbReference type="NCBIfam" id="TIGR00453">
    <property type="entry name" value="ispD"/>
    <property type="match status" value="1"/>
</dbReference>
<dbReference type="KEGG" id="pin:Ping_0672"/>
<dbReference type="PANTHER" id="PTHR32125:SF4">
    <property type="entry name" value="2-C-METHYL-D-ERYTHRITOL 4-PHOSPHATE CYTIDYLYLTRANSFERASE, CHLOROPLASTIC"/>
    <property type="match status" value="1"/>
</dbReference>
<protein>
    <recommendedName>
        <fullName evidence="7">2-C-methyl-D-erythritol 4-phosphate cytidylyltransferase</fullName>
        <ecNumber evidence="7">2.7.7.60</ecNumber>
    </recommendedName>
    <alternativeName>
        <fullName evidence="7">4-diphosphocytidyl-2C-methyl-D-erythritol synthase</fullName>
    </alternativeName>
    <alternativeName>
        <fullName evidence="7">MEP cytidylyltransferase</fullName>
        <shortName evidence="7">MCT</shortName>
    </alternativeName>
</protein>
<feature type="site" description="Transition state stabilizer" evidence="7">
    <location>
        <position position="25"/>
    </location>
</feature>
<dbReference type="InterPro" id="IPR050088">
    <property type="entry name" value="IspD/TarI_cytidylyltransf_bact"/>
</dbReference>
<dbReference type="AlphaFoldDB" id="A1SSR0"/>
<dbReference type="FunFam" id="3.90.550.10:FF:000003">
    <property type="entry name" value="2-C-methyl-D-erythritol 4-phosphate cytidylyltransferase"/>
    <property type="match status" value="1"/>
</dbReference>
<dbReference type="InterPro" id="IPR034683">
    <property type="entry name" value="IspD/TarI"/>
</dbReference>
<comment type="similarity">
    <text evidence="3 7">Belongs to the IspD/TarI cytidylyltransferase family. IspD subfamily.</text>
</comment>
<dbReference type="HAMAP" id="MF_00108">
    <property type="entry name" value="IspD"/>
    <property type="match status" value="1"/>
</dbReference>
<sequence>MSRLNLNAVIAAAGIGQRVGAHIPKQYLPLLGKTIIEHSIAPFLNHPDIKKVIVVIAENDCWFAQLPLAENSKIKVVIGGKERVDSVLCALKVLPSEEYVLVHDAARPCIKSTDINKLINTAVQSKHGAILGTRVRDTMKRSDFDGQITQTVSRTNLWHALTPQMFENKVLINAIESAEFPEQITDEASAMEMAGLPVAIIEGRSDNLKVTRSEDLTLAELYLSSPTSK</sequence>
<organism evidence="8 9">
    <name type="scientific">Psychromonas ingrahamii (strain DSM 17664 / CCUG 51855 / 37)</name>
    <dbReference type="NCBI Taxonomy" id="357804"/>
    <lineage>
        <taxon>Bacteria</taxon>
        <taxon>Pseudomonadati</taxon>
        <taxon>Pseudomonadota</taxon>
        <taxon>Gammaproteobacteria</taxon>
        <taxon>Alteromonadales</taxon>
        <taxon>Psychromonadaceae</taxon>
        <taxon>Psychromonas</taxon>
    </lineage>
</organism>
<evidence type="ECO:0000256" key="2">
    <source>
        <dbReference type="ARBA" id="ARBA00004787"/>
    </source>
</evidence>
<feature type="site" description="Positions MEP for the nucleophilic attack" evidence="7">
    <location>
        <position position="209"/>
    </location>
</feature>
<comment type="function">
    <text evidence="7">Catalyzes the formation of 4-diphosphocytidyl-2-C-methyl-D-erythritol from CTP and 2-C-methyl-D-erythritol 4-phosphate (MEP).</text>
</comment>
<dbReference type="CDD" id="cd02516">
    <property type="entry name" value="CDP-ME_synthetase"/>
    <property type="match status" value="1"/>
</dbReference>
<dbReference type="eggNOG" id="COG1211">
    <property type="taxonomic scope" value="Bacteria"/>
</dbReference>
<evidence type="ECO:0000256" key="1">
    <source>
        <dbReference type="ARBA" id="ARBA00001282"/>
    </source>
</evidence>
<keyword evidence="6 7" id="KW-0414">Isoprene biosynthesis</keyword>
<dbReference type="PANTHER" id="PTHR32125">
    <property type="entry name" value="2-C-METHYL-D-ERYTHRITOL 4-PHOSPHATE CYTIDYLYLTRANSFERASE, CHLOROPLASTIC"/>
    <property type="match status" value="1"/>
</dbReference>
<comment type="catalytic activity">
    <reaction evidence="1 7">
        <text>2-C-methyl-D-erythritol 4-phosphate + CTP + H(+) = 4-CDP-2-C-methyl-D-erythritol + diphosphate</text>
        <dbReference type="Rhea" id="RHEA:13429"/>
        <dbReference type="ChEBI" id="CHEBI:15378"/>
        <dbReference type="ChEBI" id="CHEBI:33019"/>
        <dbReference type="ChEBI" id="CHEBI:37563"/>
        <dbReference type="ChEBI" id="CHEBI:57823"/>
        <dbReference type="ChEBI" id="CHEBI:58262"/>
        <dbReference type="EC" id="2.7.7.60"/>
    </reaction>
</comment>
<dbReference type="GO" id="GO:0019288">
    <property type="term" value="P:isopentenyl diphosphate biosynthetic process, methylerythritol 4-phosphate pathway"/>
    <property type="evidence" value="ECO:0007669"/>
    <property type="project" value="UniProtKB-UniRule"/>
</dbReference>
<dbReference type="GO" id="GO:0050518">
    <property type="term" value="F:2-C-methyl-D-erythritol 4-phosphate cytidylyltransferase activity"/>
    <property type="evidence" value="ECO:0007669"/>
    <property type="project" value="UniProtKB-UniRule"/>
</dbReference>
<evidence type="ECO:0000313" key="8">
    <source>
        <dbReference type="EMBL" id="ABM02525.1"/>
    </source>
</evidence>
<evidence type="ECO:0000256" key="4">
    <source>
        <dbReference type="ARBA" id="ARBA00022679"/>
    </source>
</evidence>
<dbReference type="Pfam" id="PF01128">
    <property type="entry name" value="IspD"/>
    <property type="match status" value="1"/>
</dbReference>
<gene>
    <name evidence="7" type="primary">ispD</name>
    <name evidence="8" type="ordered locus">Ping_0672</name>
</gene>
<dbReference type="STRING" id="357804.Ping_0672"/>
<dbReference type="EC" id="2.7.7.60" evidence="7"/>
<dbReference type="Proteomes" id="UP000000639">
    <property type="component" value="Chromosome"/>
</dbReference>
<evidence type="ECO:0000313" key="9">
    <source>
        <dbReference type="Proteomes" id="UP000000639"/>
    </source>
</evidence>
<dbReference type="PROSITE" id="PS01295">
    <property type="entry name" value="ISPD"/>
    <property type="match status" value="1"/>
</dbReference>
<keyword evidence="9" id="KW-1185">Reference proteome</keyword>
<evidence type="ECO:0000256" key="3">
    <source>
        <dbReference type="ARBA" id="ARBA00009789"/>
    </source>
</evidence>
<evidence type="ECO:0000256" key="6">
    <source>
        <dbReference type="ARBA" id="ARBA00023229"/>
    </source>
</evidence>